<dbReference type="Proteomes" id="UP000501690">
    <property type="component" value="Linkage Group LG3"/>
</dbReference>
<evidence type="ECO:0000313" key="2">
    <source>
        <dbReference type="EMBL" id="QCD86060.1"/>
    </source>
</evidence>
<protein>
    <submittedName>
        <fullName evidence="2">Uncharacterized protein</fullName>
    </submittedName>
</protein>
<dbReference type="AlphaFoldDB" id="A0A4D6LC56"/>
<reference evidence="2 3" key="1">
    <citation type="submission" date="2019-04" db="EMBL/GenBank/DDBJ databases">
        <title>An improved genome assembly and genetic linkage map for asparagus bean, Vigna unguiculata ssp. sesquipedialis.</title>
        <authorList>
            <person name="Xia Q."/>
            <person name="Zhang R."/>
            <person name="Dong Y."/>
        </authorList>
    </citation>
    <scope>NUCLEOTIDE SEQUENCE [LARGE SCALE GENOMIC DNA]</scope>
    <source>
        <tissue evidence="2">Leaf</tissue>
    </source>
</reference>
<dbReference type="EMBL" id="CP039347">
    <property type="protein sequence ID" value="QCD86060.1"/>
    <property type="molecule type" value="Genomic_DNA"/>
</dbReference>
<feature type="region of interest" description="Disordered" evidence="1">
    <location>
        <begin position="1"/>
        <end position="42"/>
    </location>
</feature>
<accession>A0A4D6LC56</accession>
<gene>
    <name evidence="2" type="ORF">DEO72_LG3g581</name>
</gene>
<organism evidence="2 3">
    <name type="scientific">Vigna unguiculata</name>
    <name type="common">Cowpea</name>
    <dbReference type="NCBI Taxonomy" id="3917"/>
    <lineage>
        <taxon>Eukaryota</taxon>
        <taxon>Viridiplantae</taxon>
        <taxon>Streptophyta</taxon>
        <taxon>Embryophyta</taxon>
        <taxon>Tracheophyta</taxon>
        <taxon>Spermatophyta</taxon>
        <taxon>Magnoliopsida</taxon>
        <taxon>eudicotyledons</taxon>
        <taxon>Gunneridae</taxon>
        <taxon>Pentapetalae</taxon>
        <taxon>rosids</taxon>
        <taxon>fabids</taxon>
        <taxon>Fabales</taxon>
        <taxon>Fabaceae</taxon>
        <taxon>Papilionoideae</taxon>
        <taxon>50 kb inversion clade</taxon>
        <taxon>NPAAA clade</taxon>
        <taxon>indigoferoid/millettioid clade</taxon>
        <taxon>Phaseoleae</taxon>
        <taxon>Vigna</taxon>
    </lineage>
</organism>
<evidence type="ECO:0000256" key="1">
    <source>
        <dbReference type="SAM" id="MobiDB-lite"/>
    </source>
</evidence>
<proteinExistence type="predicted"/>
<name>A0A4D6LC56_VIGUN</name>
<keyword evidence="3" id="KW-1185">Reference proteome</keyword>
<sequence length="179" mass="19358">MNLPAHGTTSPNPSKASFRLAHQPAPPGETSSDRLAVYVPPPGARFSNKSSLPRVRLADLTSPPGARRQPLQTTFLGLRPPSAPSPAAKRCDSTFPLIDFASFPAFITSSSTTNTKHTVAPLFPPPPGGRLNTAERYIRIQKPFQVAEPAIYQVVQNSTYTPQPVSHDESHLIHCPSFL</sequence>
<evidence type="ECO:0000313" key="3">
    <source>
        <dbReference type="Proteomes" id="UP000501690"/>
    </source>
</evidence>